<dbReference type="Gene3D" id="2.120.10.30">
    <property type="entry name" value="TolB, C-terminal domain"/>
    <property type="match status" value="1"/>
</dbReference>
<gene>
    <name evidence="1" type="ordered locus">Clocel_1396</name>
</gene>
<dbReference type="AlphaFoldDB" id="D9SW05"/>
<keyword evidence="2" id="KW-1185">Reference proteome</keyword>
<evidence type="ECO:0000313" key="1">
    <source>
        <dbReference type="EMBL" id="ADL51149.1"/>
    </source>
</evidence>
<dbReference type="PROSITE" id="PS00430">
    <property type="entry name" value="TONB_DEPENDENT_REC_1"/>
    <property type="match status" value="1"/>
</dbReference>
<proteinExistence type="predicted"/>
<dbReference type="OrthoDB" id="2627254at2"/>
<accession>D9SW05</accession>
<organism evidence="1 2">
    <name type="scientific">Clostridium cellulovorans (strain ATCC 35296 / DSM 3052 / OCM 3 / 743B)</name>
    <dbReference type="NCBI Taxonomy" id="573061"/>
    <lineage>
        <taxon>Bacteria</taxon>
        <taxon>Bacillati</taxon>
        <taxon>Bacillota</taxon>
        <taxon>Clostridia</taxon>
        <taxon>Eubacteriales</taxon>
        <taxon>Clostridiaceae</taxon>
        <taxon>Clostridium</taxon>
    </lineage>
</organism>
<protein>
    <submittedName>
        <fullName evidence="1">Uncharacterized protein</fullName>
    </submittedName>
</protein>
<sequence>MNVKKSLSMLLVYVLLLTIAPIDFLVSQVQAEGKFTSNYQSGGIINYNNNYGTQNYNGNYGFGNYNLNYLYQSMYIHNVDKDKDSIIVVASDETKNYLTKKIVKINADGTSKTISTNIQNKYDNYIGVKNGKAYYYSQGHNYGYNVITNYGYNYSYNFNYNYNTYDYSGIYGSIKSIDLKNGKEKKEYDVKIPTLNNITYLYLNTNEALQKDGSIVIGLYYNTSFYEKFAGGSYLLTFKNNKESIINLKEKGIPEVRGFDTDSKGNIWTSSPSNYSLVKIDKNNNVSTYKVDMPNDYAFVYSGLKIDNQDNIWLTVYRYDYSNWTYNRGVMKVSIKGDKATSKLYGSDNGLSRATKIDIDKKGQIWILDGGAVKKLEKDQFITKYRFNTEYASDFIVIDDKHLLVVDYTGYMYINK</sequence>
<name>D9SW05_CLOC7</name>
<evidence type="ECO:0000313" key="2">
    <source>
        <dbReference type="Proteomes" id="UP000002730"/>
    </source>
</evidence>
<dbReference type="EMBL" id="CP002160">
    <property type="protein sequence ID" value="ADL51149.1"/>
    <property type="molecule type" value="Genomic_DNA"/>
</dbReference>
<dbReference type="HOGENOM" id="CLU_660047_0_0_9"/>
<dbReference type="SUPFAM" id="SSF63829">
    <property type="entry name" value="Calcium-dependent phosphotriesterase"/>
    <property type="match status" value="1"/>
</dbReference>
<dbReference type="InterPro" id="IPR010916">
    <property type="entry name" value="TonB_box_CS"/>
</dbReference>
<dbReference type="InterPro" id="IPR011042">
    <property type="entry name" value="6-blade_b-propeller_TolB-like"/>
</dbReference>
<reference evidence="1 2" key="1">
    <citation type="submission" date="2010-08" db="EMBL/GenBank/DDBJ databases">
        <title>Complete sequence of Clostridium cellulovorans 743B.</title>
        <authorList>
            <consortium name="US DOE Joint Genome Institute"/>
            <person name="Lucas S."/>
            <person name="Copeland A."/>
            <person name="Lapidus A."/>
            <person name="Cheng J.-F."/>
            <person name="Bruce D."/>
            <person name="Goodwin L."/>
            <person name="Pitluck S."/>
            <person name="Chertkov O."/>
            <person name="Detter J.C."/>
            <person name="Han C."/>
            <person name="Tapia R."/>
            <person name="Land M."/>
            <person name="Hauser L."/>
            <person name="Chang Y.-J."/>
            <person name="Jeffries C."/>
            <person name="Kyrpides N."/>
            <person name="Ivanova N."/>
            <person name="Mikhailova N."/>
            <person name="Hemme C.L."/>
            <person name="Woyke T."/>
        </authorList>
    </citation>
    <scope>NUCLEOTIDE SEQUENCE [LARGE SCALE GENOMIC DNA]</scope>
    <source>
        <strain evidence="2">ATCC 35296 / DSM 3052 / OCM 3 / 743B</strain>
    </source>
</reference>
<dbReference type="Proteomes" id="UP000002730">
    <property type="component" value="Chromosome"/>
</dbReference>
<dbReference type="RefSeq" id="WP_010075988.1">
    <property type="nucleotide sequence ID" value="NC_014393.1"/>
</dbReference>
<dbReference type="KEGG" id="ccb:Clocel_1396"/>